<proteinExistence type="predicted"/>
<comment type="caution">
    <text evidence="3">The sequence shown here is derived from an EMBL/GenBank/DDBJ whole genome shotgun (WGS) entry which is preliminary data.</text>
</comment>
<dbReference type="PANTHER" id="PTHR24006">
    <property type="entry name" value="UBIQUITIN CARBOXYL-TERMINAL HYDROLASE"/>
    <property type="match status" value="1"/>
</dbReference>
<feature type="domain" description="USP" evidence="2">
    <location>
        <begin position="1"/>
        <end position="355"/>
    </location>
</feature>
<keyword evidence="4" id="KW-1185">Reference proteome</keyword>
<feature type="compositionally biased region" description="Low complexity" evidence="1">
    <location>
        <begin position="9"/>
        <end position="22"/>
    </location>
</feature>
<dbReference type="EMBL" id="PITI01003423">
    <property type="protein sequence ID" value="TBT96716.1"/>
    <property type="molecule type" value="Genomic_DNA"/>
</dbReference>
<evidence type="ECO:0000256" key="1">
    <source>
        <dbReference type="SAM" id="MobiDB-lite"/>
    </source>
</evidence>
<dbReference type="AlphaFoldDB" id="A0A4Q9KQ01"/>
<gene>
    <name evidence="3" type="ORF">CWI36_3423p0010</name>
</gene>
<evidence type="ECO:0000313" key="3">
    <source>
        <dbReference type="EMBL" id="TBT96716.1"/>
    </source>
</evidence>
<dbReference type="SUPFAM" id="SSF54001">
    <property type="entry name" value="Cysteine proteinases"/>
    <property type="match status" value="1"/>
</dbReference>
<feature type="non-terminal residue" evidence="3">
    <location>
        <position position="355"/>
    </location>
</feature>
<evidence type="ECO:0000259" key="2">
    <source>
        <dbReference type="PROSITE" id="PS50235"/>
    </source>
</evidence>
<dbReference type="PROSITE" id="PS50235">
    <property type="entry name" value="USP_3"/>
    <property type="match status" value="1"/>
</dbReference>
<feature type="compositionally biased region" description="Low complexity" evidence="1">
    <location>
        <begin position="113"/>
        <end position="222"/>
    </location>
</feature>
<sequence length="355" mass="39676">INNNKDKINNNNDTINNTTTPTTTPPTTTPLLYLQHLFYQLLTHTDIQIKPFIIKSNIFTDTNTHQDIHEYSKIFFDFLEREYKGGGGCGSNSSSSNSSSSNNIRDIRDIRDTNNNPNTTTDNNNPNTTNNTTTDNNNNPTTTNPNTTNNNNNPNTTNNTTTDNNNNPTTTNPNTTNNNNNPNTTNNNNPNTTNNNTTNNNNNSPPNTTNTPTNNNNTPSTNPNSIIDGLLLNYIHCIDCNCKSTNKEHFQDLQVDIRDYNNNNISNTLNNSLKILFNKEILEGNNMYKCNIHGHVRAIKGMCLYKGPSVLFILIKRFNIDYETGEGYKINDYFEYPEVLEMIEGEGGDVGGEGG</sequence>
<feature type="compositionally biased region" description="Low complexity" evidence="1">
    <location>
        <begin position="91"/>
        <end position="103"/>
    </location>
</feature>
<accession>A0A4Q9KQ01</accession>
<dbReference type="VEuPathDB" id="MicrosporidiaDB:CWI39_3678p0020"/>
<dbReference type="InterPro" id="IPR038765">
    <property type="entry name" value="Papain-like_cys_pep_sf"/>
</dbReference>
<dbReference type="STRING" id="148818.A0A4Q9KQ01"/>
<dbReference type="Gene3D" id="3.90.70.10">
    <property type="entry name" value="Cysteine proteinases"/>
    <property type="match status" value="1"/>
</dbReference>
<dbReference type="Proteomes" id="UP000291404">
    <property type="component" value="Unassembled WGS sequence"/>
</dbReference>
<dbReference type="InterPro" id="IPR028889">
    <property type="entry name" value="USP"/>
</dbReference>
<name>A0A4Q9KQ01_9MICR</name>
<feature type="non-terminal residue" evidence="3">
    <location>
        <position position="1"/>
    </location>
</feature>
<organism evidence="3 4">
    <name type="scientific">Hamiltosporidium magnivora</name>
    <dbReference type="NCBI Taxonomy" id="148818"/>
    <lineage>
        <taxon>Eukaryota</taxon>
        <taxon>Fungi</taxon>
        <taxon>Fungi incertae sedis</taxon>
        <taxon>Microsporidia</taxon>
        <taxon>Dubosqiidae</taxon>
        <taxon>Hamiltosporidium</taxon>
    </lineage>
</organism>
<evidence type="ECO:0000313" key="4">
    <source>
        <dbReference type="Proteomes" id="UP000291404"/>
    </source>
</evidence>
<protein>
    <recommendedName>
        <fullName evidence="2">USP domain-containing protein</fullName>
    </recommendedName>
</protein>
<feature type="region of interest" description="Disordered" evidence="1">
    <location>
        <begin position="1"/>
        <end position="26"/>
    </location>
</feature>
<dbReference type="InterPro" id="IPR050164">
    <property type="entry name" value="Peptidase_C19"/>
</dbReference>
<reference evidence="3 4" key="1">
    <citation type="submission" date="2017-12" db="EMBL/GenBank/DDBJ databases">
        <authorList>
            <person name="Pombert J.-F."/>
            <person name="Haag K.L."/>
            <person name="Ebert D."/>
        </authorList>
    </citation>
    <scope>NUCLEOTIDE SEQUENCE [LARGE SCALE GENOMIC DNA]</scope>
    <source>
        <strain evidence="3">BE-OM-2</strain>
    </source>
</reference>
<dbReference type="VEuPathDB" id="MicrosporidiaDB:CWI36_3423p0010"/>
<feature type="region of interest" description="Disordered" evidence="1">
    <location>
        <begin position="86"/>
        <end position="222"/>
    </location>
</feature>